<dbReference type="InterPro" id="IPR020568">
    <property type="entry name" value="Ribosomal_Su5_D2-typ_SF"/>
</dbReference>
<dbReference type="SUPFAM" id="SSF55666">
    <property type="entry name" value="Ribonuclease PH domain 2-like"/>
    <property type="match status" value="1"/>
</dbReference>
<dbReference type="Pfam" id="PF03725">
    <property type="entry name" value="RNase_PH_C"/>
    <property type="match status" value="1"/>
</dbReference>
<dbReference type="InterPro" id="IPR050080">
    <property type="entry name" value="RNase_PH"/>
</dbReference>
<evidence type="ECO:0000313" key="10">
    <source>
        <dbReference type="Proteomes" id="UP000252355"/>
    </source>
</evidence>
<dbReference type="GO" id="GO:0009022">
    <property type="term" value="F:tRNA nucleotidyltransferase activity"/>
    <property type="evidence" value="ECO:0007669"/>
    <property type="project" value="UniProtKB-UniRule"/>
</dbReference>
<proteinExistence type="inferred from homology"/>
<dbReference type="InterPro" id="IPR002381">
    <property type="entry name" value="RNase_PH_bac-type"/>
</dbReference>
<dbReference type="FunFam" id="3.30.230.70:FF:000003">
    <property type="entry name" value="Ribonuclease PH"/>
    <property type="match status" value="1"/>
</dbReference>
<feature type="domain" description="Exoribonuclease phosphorolytic" evidence="8">
    <location>
        <begin position="163"/>
        <end position="227"/>
    </location>
</feature>
<dbReference type="GO" id="GO:0016075">
    <property type="term" value="P:rRNA catabolic process"/>
    <property type="evidence" value="ECO:0007669"/>
    <property type="project" value="UniProtKB-UniRule"/>
</dbReference>
<comment type="catalytic activity">
    <reaction evidence="6">
        <text>tRNA(n+1) + phosphate = tRNA(n) + a ribonucleoside 5'-diphosphate</text>
        <dbReference type="Rhea" id="RHEA:10628"/>
        <dbReference type="Rhea" id="RHEA-COMP:17343"/>
        <dbReference type="Rhea" id="RHEA-COMP:17344"/>
        <dbReference type="ChEBI" id="CHEBI:43474"/>
        <dbReference type="ChEBI" id="CHEBI:57930"/>
        <dbReference type="ChEBI" id="CHEBI:173114"/>
        <dbReference type="EC" id="2.7.7.56"/>
    </reaction>
</comment>
<comment type="similarity">
    <text evidence="1 6">Belongs to the RNase PH family.</text>
</comment>
<dbReference type="PROSITE" id="PS01277">
    <property type="entry name" value="RIBONUCLEASE_PH"/>
    <property type="match status" value="1"/>
</dbReference>
<accession>A0A367Z7G0</accession>
<dbReference type="Proteomes" id="UP000252355">
    <property type="component" value="Unassembled WGS sequence"/>
</dbReference>
<dbReference type="InterPro" id="IPR015847">
    <property type="entry name" value="ExoRNase_PH_dom2"/>
</dbReference>
<dbReference type="GO" id="GO:0000175">
    <property type="term" value="F:3'-5'-RNA exonuclease activity"/>
    <property type="evidence" value="ECO:0007669"/>
    <property type="project" value="UniProtKB-UniRule"/>
</dbReference>
<dbReference type="Gene3D" id="3.30.230.70">
    <property type="entry name" value="GHMP Kinase, N-terminal domain"/>
    <property type="match status" value="1"/>
</dbReference>
<dbReference type="EC" id="2.7.7.56" evidence="6"/>
<dbReference type="GO" id="GO:0000049">
    <property type="term" value="F:tRNA binding"/>
    <property type="evidence" value="ECO:0007669"/>
    <property type="project" value="UniProtKB-UniRule"/>
</dbReference>
<keyword evidence="6" id="KW-0548">Nucleotidyltransferase</keyword>
<comment type="function">
    <text evidence="6">Phosphorolytic 3'-5' exoribonuclease that plays an important role in tRNA 3'-end maturation. Removes nucleotide residues following the 3'-CCA terminus of tRNAs; can also add nucleotides to the ends of RNA molecules by using nucleoside diphosphates as substrates, but this may not be physiologically important. Probably plays a role in initiation of 16S rRNA degradation (leading to ribosome degradation) during starvation.</text>
</comment>
<evidence type="ECO:0000256" key="4">
    <source>
        <dbReference type="ARBA" id="ARBA00022694"/>
    </source>
</evidence>
<organism evidence="9 10">
    <name type="scientific">Candidatus Ozemobacter sibiricus</name>
    <dbReference type="NCBI Taxonomy" id="2268124"/>
    <lineage>
        <taxon>Bacteria</taxon>
        <taxon>Candidatus Ozemobacteria</taxon>
        <taxon>Candidatus Ozemobacterales</taxon>
        <taxon>Candidatus Ozemobacteraceae</taxon>
        <taxon>Candidatus Ozemobacter</taxon>
    </lineage>
</organism>
<evidence type="ECO:0000313" key="9">
    <source>
        <dbReference type="EMBL" id="RCK74068.1"/>
    </source>
</evidence>
<dbReference type="NCBIfam" id="TIGR01966">
    <property type="entry name" value="RNasePH"/>
    <property type="match status" value="1"/>
</dbReference>
<sequence length="244" mass="26310">MERSYGRPPDRMRPVTIEPGYVKFPHGSALISCGDTKVICTVSVEEKVPSFLESRPEPQGWITAEYALLPGCAVTRNPRAGYGNTTVKGRVHEIQRLIGRALRAAIDLKKVGPRTLMVDCDVLQADGGTRTAAVTGAMVALELAVRKLMAEGKIAQHPIVARVAAVSVGVIQGTVALDLDYKEDSAAETDLNLVMDHRGNYIEVQGTAEKGVFTRAHLDEMLRVGEAGVRELLALQTQILGPLS</sequence>
<evidence type="ECO:0000256" key="3">
    <source>
        <dbReference type="ARBA" id="ARBA00022555"/>
    </source>
</evidence>
<keyword evidence="3 6" id="KW-0820">tRNA-binding</keyword>
<dbReference type="Pfam" id="PF01138">
    <property type="entry name" value="RNase_PH"/>
    <property type="match status" value="1"/>
</dbReference>
<dbReference type="GO" id="GO:0031125">
    <property type="term" value="P:rRNA 3'-end processing"/>
    <property type="evidence" value="ECO:0007669"/>
    <property type="project" value="UniProtKB-ARBA"/>
</dbReference>
<keyword evidence="5" id="KW-0694">RNA-binding</keyword>
<evidence type="ECO:0000259" key="8">
    <source>
        <dbReference type="Pfam" id="PF03725"/>
    </source>
</evidence>
<name>A0A367Z7G0_9BACT</name>
<dbReference type="InterPro" id="IPR027408">
    <property type="entry name" value="PNPase/RNase_PH_dom_sf"/>
</dbReference>
<dbReference type="PANTHER" id="PTHR11953">
    <property type="entry name" value="EXOSOME COMPLEX COMPONENT"/>
    <property type="match status" value="1"/>
</dbReference>
<evidence type="ECO:0000256" key="5">
    <source>
        <dbReference type="ARBA" id="ARBA00022884"/>
    </source>
</evidence>
<feature type="domain" description="Exoribonuclease phosphorolytic" evidence="7">
    <location>
        <begin position="12"/>
        <end position="144"/>
    </location>
</feature>
<comment type="caution">
    <text evidence="9">The sequence shown here is derived from an EMBL/GenBank/DDBJ whole genome shotgun (WGS) entry which is preliminary data.</text>
</comment>
<keyword evidence="6" id="KW-0808">Transferase</keyword>
<keyword evidence="2 6" id="KW-0698">rRNA processing</keyword>
<dbReference type="PANTHER" id="PTHR11953:SF0">
    <property type="entry name" value="EXOSOME COMPLEX COMPONENT RRP41"/>
    <property type="match status" value="1"/>
</dbReference>
<dbReference type="InterPro" id="IPR036345">
    <property type="entry name" value="ExoRNase_PH_dom2_sf"/>
</dbReference>
<dbReference type="InterPro" id="IPR018336">
    <property type="entry name" value="RNase_PH_CS"/>
</dbReference>
<keyword evidence="4 6" id="KW-0819">tRNA processing</keyword>
<dbReference type="HAMAP" id="MF_00564">
    <property type="entry name" value="RNase_PH"/>
    <property type="match status" value="1"/>
</dbReference>
<reference evidence="9 10" key="1">
    <citation type="submission" date="2018-05" db="EMBL/GenBank/DDBJ databases">
        <title>A metagenomic window into the 2 km-deep terrestrial subsurface aquifer revealed taxonomically and functionally diverse microbial community comprising novel uncultured bacterial lineages.</title>
        <authorList>
            <person name="Kadnikov V.V."/>
            <person name="Mardanov A.V."/>
            <person name="Beletsky A.V."/>
            <person name="Banks D."/>
            <person name="Pimenov N.V."/>
            <person name="Frank Y.A."/>
            <person name="Karnachuk O.V."/>
            <person name="Ravin N.V."/>
        </authorList>
    </citation>
    <scope>NUCLEOTIDE SEQUENCE [LARGE SCALE GENOMIC DNA]</scope>
    <source>
        <strain evidence="9">BY5</strain>
    </source>
</reference>
<evidence type="ECO:0000259" key="7">
    <source>
        <dbReference type="Pfam" id="PF01138"/>
    </source>
</evidence>
<gene>
    <name evidence="6" type="primary">rph</name>
    <name evidence="9" type="ORF">OZSIB_1080</name>
</gene>
<protein>
    <recommendedName>
        <fullName evidence="6">Ribonuclease PH</fullName>
        <shortName evidence="6">RNase PH</shortName>
        <ecNumber evidence="6">2.7.7.56</ecNumber>
    </recommendedName>
    <alternativeName>
        <fullName evidence="6">tRNA nucleotidyltransferase</fullName>
    </alternativeName>
</protein>
<comment type="subunit">
    <text evidence="6">Homohexameric ring arranged as a trimer of dimers.</text>
</comment>
<dbReference type="EMBL" id="QOQW01000047">
    <property type="protein sequence ID" value="RCK74068.1"/>
    <property type="molecule type" value="Genomic_DNA"/>
</dbReference>
<feature type="binding site" evidence="6">
    <location>
        <begin position="128"/>
        <end position="130"/>
    </location>
    <ligand>
        <name>phosphate</name>
        <dbReference type="ChEBI" id="CHEBI:43474"/>
        <note>substrate</note>
    </ligand>
</feature>
<dbReference type="InterPro" id="IPR001247">
    <property type="entry name" value="ExoRNase_PH_dom1"/>
</dbReference>
<dbReference type="AlphaFoldDB" id="A0A367Z7G0"/>
<dbReference type="GO" id="GO:0008033">
    <property type="term" value="P:tRNA processing"/>
    <property type="evidence" value="ECO:0007669"/>
    <property type="project" value="UniProtKB-UniRule"/>
</dbReference>
<evidence type="ECO:0000256" key="6">
    <source>
        <dbReference type="HAMAP-Rule" id="MF_00564"/>
    </source>
</evidence>
<feature type="binding site" evidence="6">
    <location>
        <position position="90"/>
    </location>
    <ligand>
        <name>phosphate</name>
        <dbReference type="ChEBI" id="CHEBI:43474"/>
        <note>substrate</note>
    </ligand>
</feature>
<evidence type="ECO:0000256" key="2">
    <source>
        <dbReference type="ARBA" id="ARBA00022552"/>
    </source>
</evidence>
<dbReference type="SUPFAM" id="SSF54211">
    <property type="entry name" value="Ribosomal protein S5 domain 2-like"/>
    <property type="match status" value="1"/>
</dbReference>
<evidence type="ECO:0000256" key="1">
    <source>
        <dbReference type="ARBA" id="ARBA00006678"/>
    </source>
</evidence>